<keyword evidence="3" id="KW-1185">Reference proteome</keyword>
<dbReference type="Pfam" id="PF21597">
    <property type="entry name" value="TetR_C_43"/>
    <property type="match status" value="1"/>
</dbReference>
<proteinExistence type="predicted"/>
<evidence type="ECO:0000313" key="3">
    <source>
        <dbReference type="Proteomes" id="UP001500831"/>
    </source>
</evidence>
<accession>A0ABP6IFT4</accession>
<feature type="domain" description="Transcriptional regulator SbtR-like C-terminal" evidence="1">
    <location>
        <begin position="12"/>
        <end position="84"/>
    </location>
</feature>
<name>A0ABP6IFT4_9ACTN</name>
<evidence type="ECO:0000313" key="2">
    <source>
        <dbReference type="EMBL" id="GAA2869456.1"/>
    </source>
</evidence>
<dbReference type="RefSeq" id="WP_344971523.1">
    <property type="nucleotide sequence ID" value="NZ_BAAAVI010000018.1"/>
</dbReference>
<protein>
    <recommendedName>
        <fullName evidence="1">Transcriptional regulator SbtR-like C-terminal domain-containing protein</fullName>
    </recommendedName>
</protein>
<dbReference type="Proteomes" id="UP001500831">
    <property type="component" value="Unassembled WGS sequence"/>
</dbReference>
<comment type="caution">
    <text evidence="2">The sequence shown here is derived from an EMBL/GenBank/DDBJ whole genome shotgun (WGS) entry which is preliminary data.</text>
</comment>
<gene>
    <name evidence="2" type="ORF">GCM10010517_29450</name>
</gene>
<evidence type="ECO:0000259" key="1">
    <source>
        <dbReference type="Pfam" id="PF21597"/>
    </source>
</evidence>
<dbReference type="InterPro" id="IPR036271">
    <property type="entry name" value="Tet_transcr_reg_TetR-rel_C_sf"/>
</dbReference>
<sequence length="101" mass="10372">MICAPHVFLAAEDAGAETTKARTDIAEAVSTLLTRARDAGAARSELDGRDVLKPLCGLRHAIAAAGDDQTAAAERFLAVILPGLGLPTGQDATTAPPLPQR</sequence>
<reference evidence="3" key="1">
    <citation type="journal article" date="2019" name="Int. J. Syst. Evol. Microbiol.">
        <title>The Global Catalogue of Microorganisms (GCM) 10K type strain sequencing project: providing services to taxonomists for standard genome sequencing and annotation.</title>
        <authorList>
            <consortium name="The Broad Institute Genomics Platform"/>
            <consortium name="The Broad Institute Genome Sequencing Center for Infectious Disease"/>
            <person name="Wu L."/>
            <person name="Ma J."/>
        </authorList>
    </citation>
    <scope>NUCLEOTIDE SEQUENCE [LARGE SCALE GENOMIC DNA]</scope>
    <source>
        <strain evidence="3">JCM 6242</strain>
    </source>
</reference>
<organism evidence="2 3">
    <name type="scientific">Streptosporangium fragile</name>
    <dbReference type="NCBI Taxonomy" id="46186"/>
    <lineage>
        <taxon>Bacteria</taxon>
        <taxon>Bacillati</taxon>
        <taxon>Actinomycetota</taxon>
        <taxon>Actinomycetes</taxon>
        <taxon>Streptosporangiales</taxon>
        <taxon>Streptosporangiaceae</taxon>
        <taxon>Streptosporangium</taxon>
    </lineage>
</organism>
<dbReference type="EMBL" id="BAAAVI010000018">
    <property type="protein sequence ID" value="GAA2869456.1"/>
    <property type="molecule type" value="Genomic_DNA"/>
</dbReference>
<dbReference type="InterPro" id="IPR049445">
    <property type="entry name" value="TetR_SbtR-like_C"/>
</dbReference>
<dbReference type="Gene3D" id="1.10.357.10">
    <property type="entry name" value="Tetracycline Repressor, domain 2"/>
    <property type="match status" value="1"/>
</dbReference>
<dbReference type="SUPFAM" id="SSF48498">
    <property type="entry name" value="Tetracyclin repressor-like, C-terminal domain"/>
    <property type="match status" value="1"/>
</dbReference>